<dbReference type="EMBL" id="KZ308291">
    <property type="protein sequence ID" value="KAG8226649.1"/>
    <property type="molecule type" value="Genomic_DNA"/>
</dbReference>
<keyword evidence="10" id="KW-1185">Reference proteome</keyword>
<feature type="transmembrane region" description="Helical" evidence="7">
    <location>
        <begin position="687"/>
        <end position="709"/>
    </location>
</feature>
<protein>
    <recommendedName>
        <fullName evidence="8">ABC transporter domain-containing protein</fullName>
    </recommendedName>
</protein>
<evidence type="ECO:0000256" key="6">
    <source>
        <dbReference type="ARBA" id="ARBA00023136"/>
    </source>
</evidence>
<evidence type="ECO:0000256" key="4">
    <source>
        <dbReference type="ARBA" id="ARBA00022692"/>
    </source>
</evidence>
<comment type="similarity">
    <text evidence="2">Belongs to the ABC transporter superfamily. ABCG family. Eye pigment precursor importer (TC 3.A.1.204) subfamily.</text>
</comment>
<dbReference type="PROSITE" id="PS50893">
    <property type="entry name" value="ABC_TRANSPORTER_2"/>
    <property type="match status" value="1"/>
</dbReference>
<feature type="transmembrane region" description="Helical" evidence="7">
    <location>
        <begin position="400"/>
        <end position="419"/>
    </location>
</feature>
<evidence type="ECO:0000259" key="8">
    <source>
        <dbReference type="PROSITE" id="PS50893"/>
    </source>
</evidence>
<feature type="transmembrane region" description="Helical" evidence="7">
    <location>
        <begin position="567"/>
        <end position="587"/>
    </location>
</feature>
<dbReference type="InterPro" id="IPR050352">
    <property type="entry name" value="ABCG_transporters"/>
</dbReference>
<dbReference type="PANTHER" id="PTHR48041">
    <property type="entry name" value="ABC TRANSPORTER G FAMILY MEMBER 28"/>
    <property type="match status" value="1"/>
</dbReference>
<sequence length="728" mass="79852">MNDLHMAGRRNSMYSEDHNMALESRCPHMQVRGLEVGGKDRPLLNGISFEVHGGEVLAVMATVEEEGTALLDVLAGVRKHSAGDILLDGRQMRTQLKKYVAYVPKDAPSALCGDLTVRQTLRLHWLLRGGNKRVKWDKKNVKNGMGYVSVDARIDALTEDLGLDPVRDTLVSRLTSSEKRRLALATRLLSPSPPLPPGCTEGSVGGGGPMVLVLDQPTQGMDIFDAFFLVEFLRQWASTPSMFPSSYPPSALPPNVPYQTSNTAPIIILTLHPPTHEVFAMLSRVVLLSTGRLMFAGRRRDMLPYFSRIHFPCPLYKNPSDYYLDLVTLDDLSAEAMLESSQRIEQLAETFARRQPPLSDPGPPGPLFPSNKLPPSIPTQVYGIFLQSAVYGAPHALARFGSRILAAFLLSIILGAIFWDLPGANQEPPSIESESGLSSSSHSSIPMPIFMDRLGFYYAVVAVLLWPAILLPALIDAGRHRKAIQGQLRERLFSKTIYVFTQMLLDLPVGVCLSLAYAAPAYAMSGLYLHADSSHTFHYYVGYLLLYLISIRQLCIGLSHAFPSLPVVAGTISSILFIILALGAGGLPLHPTDLGPIAWLSSWLPLISPLRWITGVTTILDSSTVSTLQVTAVHCTGRKHVQVQDIIVQIPCPAIDGSSALQSLLGWWMDENGDIINSTWGTNTPQALISIAVFWFIFAIIGAIAFCACHGRYKHRAGHSYKSEFNRP</sequence>
<feature type="transmembrane region" description="Helical" evidence="7">
    <location>
        <begin position="456"/>
        <end position="475"/>
    </location>
</feature>
<evidence type="ECO:0000313" key="9">
    <source>
        <dbReference type="EMBL" id="KAG8226649.1"/>
    </source>
</evidence>
<feature type="transmembrane region" description="Helical" evidence="7">
    <location>
        <begin position="496"/>
        <end position="517"/>
    </location>
</feature>
<evidence type="ECO:0000256" key="2">
    <source>
        <dbReference type="ARBA" id="ARBA00005814"/>
    </source>
</evidence>
<dbReference type="PANTHER" id="PTHR48041:SF89">
    <property type="entry name" value="FI03229P"/>
    <property type="match status" value="1"/>
</dbReference>
<keyword evidence="6 7" id="KW-0472">Membrane</keyword>
<dbReference type="GO" id="GO:0005886">
    <property type="term" value="C:plasma membrane"/>
    <property type="evidence" value="ECO:0007669"/>
    <property type="project" value="TreeGrafter"/>
</dbReference>
<dbReference type="InterPro" id="IPR027417">
    <property type="entry name" value="P-loop_NTPase"/>
</dbReference>
<keyword evidence="4 7" id="KW-0812">Transmembrane</keyword>
<reference evidence="9" key="2">
    <citation type="submission" date="2017-10" db="EMBL/GenBank/DDBJ databases">
        <title>Ladona fulva Genome sequencing and assembly.</title>
        <authorList>
            <person name="Murali S."/>
            <person name="Richards S."/>
            <person name="Bandaranaike D."/>
            <person name="Bellair M."/>
            <person name="Blankenburg K."/>
            <person name="Chao H."/>
            <person name="Dinh H."/>
            <person name="Doddapaneni H."/>
            <person name="Dugan-Rocha S."/>
            <person name="Elkadiri S."/>
            <person name="Gnanaolivu R."/>
            <person name="Hernandez B."/>
            <person name="Skinner E."/>
            <person name="Javaid M."/>
            <person name="Lee S."/>
            <person name="Li M."/>
            <person name="Ming W."/>
            <person name="Munidasa M."/>
            <person name="Muniz J."/>
            <person name="Nguyen L."/>
            <person name="Hughes D."/>
            <person name="Osuji N."/>
            <person name="Pu L.-L."/>
            <person name="Puazo M."/>
            <person name="Qu C."/>
            <person name="Quiroz J."/>
            <person name="Raj R."/>
            <person name="Weissenberger G."/>
            <person name="Xin Y."/>
            <person name="Zou X."/>
            <person name="Han Y."/>
            <person name="Worley K."/>
            <person name="Muzny D."/>
            <person name="Gibbs R."/>
        </authorList>
    </citation>
    <scope>NUCLEOTIDE SEQUENCE</scope>
    <source>
        <strain evidence="9">Sampled in the wild</strain>
    </source>
</reference>
<dbReference type="GO" id="GO:0016887">
    <property type="term" value="F:ATP hydrolysis activity"/>
    <property type="evidence" value="ECO:0007669"/>
    <property type="project" value="InterPro"/>
</dbReference>
<comment type="subcellular location">
    <subcellularLocation>
        <location evidence="1">Membrane</location>
        <topology evidence="1">Multi-pass membrane protein</topology>
    </subcellularLocation>
</comment>
<proteinExistence type="inferred from homology"/>
<feature type="domain" description="ABC transporter" evidence="8">
    <location>
        <begin position="29"/>
        <end position="315"/>
    </location>
</feature>
<reference evidence="9" key="1">
    <citation type="submission" date="2013-04" db="EMBL/GenBank/DDBJ databases">
        <authorList>
            <person name="Qu J."/>
            <person name="Murali S.C."/>
            <person name="Bandaranaike D."/>
            <person name="Bellair M."/>
            <person name="Blankenburg K."/>
            <person name="Chao H."/>
            <person name="Dinh H."/>
            <person name="Doddapaneni H."/>
            <person name="Downs B."/>
            <person name="Dugan-Rocha S."/>
            <person name="Elkadiri S."/>
            <person name="Gnanaolivu R.D."/>
            <person name="Hernandez B."/>
            <person name="Javaid M."/>
            <person name="Jayaseelan J.C."/>
            <person name="Lee S."/>
            <person name="Li M."/>
            <person name="Ming W."/>
            <person name="Munidasa M."/>
            <person name="Muniz J."/>
            <person name="Nguyen L."/>
            <person name="Ongeri F."/>
            <person name="Osuji N."/>
            <person name="Pu L.-L."/>
            <person name="Puazo M."/>
            <person name="Qu C."/>
            <person name="Quiroz J."/>
            <person name="Raj R."/>
            <person name="Weissenberger G."/>
            <person name="Xin Y."/>
            <person name="Zou X."/>
            <person name="Han Y."/>
            <person name="Richards S."/>
            <person name="Worley K."/>
            <person name="Muzny D."/>
            <person name="Gibbs R."/>
        </authorList>
    </citation>
    <scope>NUCLEOTIDE SEQUENCE</scope>
    <source>
        <strain evidence="9">Sampled in the wild</strain>
    </source>
</reference>
<evidence type="ECO:0000256" key="5">
    <source>
        <dbReference type="ARBA" id="ARBA00022989"/>
    </source>
</evidence>
<dbReference type="Gene3D" id="3.40.50.300">
    <property type="entry name" value="P-loop containing nucleotide triphosphate hydrolases"/>
    <property type="match status" value="1"/>
</dbReference>
<name>A0A8K0K301_LADFU</name>
<keyword evidence="5 7" id="KW-1133">Transmembrane helix</keyword>
<evidence type="ECO:0000256" key="1">
    <source>
        <dbReference type="ARBA" id="ARBA00004141"/>
    </source>
</evidence>
<dbReference type="InterPro" id="IPR013525">
    <property type="entry name" value="ABC2_TM"/>
</dbReference>
<comment type="caution">
    <text evidence="9">The sequence shown here is derived from an EMBL/GenBank/DDBJ whole genome shotgun (WGS) entry which is preliminary data.</text>
</comment>
<dbReference type="GO" id="GO:0140359">
    <property type="term" value="F:ABC-type transporter activity"/>
    <property type="evidence" value="ECO:0007669"/>
    <property type="project" value="InterPro"/>
</dbReference>
<dbReference type="GO" id="GO:0005524">
    <property type="term" value="F:ATP binding"/>
    <property type="evidence" value="ECO:0007669"/>
    <property type="project" value="InterPro"/>
</dbReference>
<dbReference type="Pfam" id="PF00005">
    <property type="entry name" value="ABC_tran"/>
    <property type="match status" value="1"/>
</dbReference>
<evidence type="ECO:0000256" key="7">
    <source>
        <dbReference type="SAM" id="Phobius"/>
    </source>
</evidence>
<feature type="transmembrane region" description="Helical" evidence="7">
    <location>
        <begin position="537"/>
        <end position="555"/>
    </location>
</feature>
<dbReference type="SUPFAM" id="SSF52540">
    <property type="entry name" value="P-loop containing nucleoside triphosphate hydrolases"/>
    <property type="match status" value="1"/>
</dbReference>
<gene>
    <name evidence="9" type="ORF">J437_LFUL005301</name>
</gene>
<dbReference type="OrthoDB" id="66620at2759"/>
<dbReference type="InterPro" id="IPR003439">
    <property type="entry name" value="ABC_transporter-like_ATP-bd"/>
</dbReference>
<evidence type="ECO:0000256" key="3">
    <source>
        <dbReference type="ARBA" id="ARBA00022448"/>
    </source>
</evidence>
<organism evidence="9 10">
    <name type="scientific">Ladona fulva</name>
    <name type="common">Scarce chaser dragonfly</name>
    <name type="synonym">Libellula fulva</name>
    <dbReference type="NCBI Taxonomy" id="123851"/>
    <lineage>
        <taxon>Eukaryota</taxon>
        <taxon>Metazoa</taxon>
        <taxon>Ecdysozoa</taxon>
        <taxon>Arthropoda</taxon>
        <taxon>Hexapoda</taxon>
        <taxon>Insecta</taxon>
        <taxon>Pterygota</taxon>
        <taxon>Palaeoptera</taxon>
        <taxon>Odonata</taxon>
        <taxon>Epiprocta</taxon>
        <taxon>Anisoptera</taxon>
        <taxon>Libelluloidea</taxon>
        <taxon>Libellulidae</taxon>
        <taxon>Ladona</taxon>
    </lineage>
</organism>
<keyword evidence="3" id="KW-0813">Transport</keyword>
<dbReference type="AlphaFoldDB" id="A0A8K0K301"/>
<accession>A0A8K0K301</accession>
<dbReference type="Proteomes" id="UP000792457">
    <property type="component" value="Unassembled WGS sequence"/>
</dbReference>
<evidence type="ECO:0000313" key="10">
    <source>
        <dbReference type="Proteomes" id="UP000792457"/>
    </source>
</evidence>
<dbReference type="Pfam" id="PF01061">
    <property type="entry name" value="ABC2_membrane"/>
    <property type="match status" value="1"/>
</dbReference>